<feature type="binding site" evidence="1">
    <location>
        <position position="35"/>
    </location>
    <ligand>
        <name>Zn(2+)</name>
        <dbReference type="ChEBI" id="CHEBI:29105"/>
    </ligand>
</feature>
<dbReference type="EMBL" id="JBHSMD010000001">
    <property type="protein sequence ID" value="MFC5492272.1"/>
    <property type="molecule type" value="Genomic_DNA"/>
</dbReference>
<organism evidence="3 4">
    <name type="scientific">Nocardioides caricicola</name>
    <dbReference type="NCBI Taxonomy" id="634770"/>
    <lineage>
        <taxon>Bacteria</taxon>
        <taxon>Bacillati</taxon>
        <taxon>Actinomycetota</taxon>
        <taxon>Actinomycetes</taxon>
        <taxon>Propionibacteriales</taxon>
        <taxon>Nocardioidaceae</taxon>
        <taxon>Nocardioides</taxon>
    </lineage>
</organism>
<feature type="binding site" evidence="1">
    <location>
        <position position="13"/>
    </location>
    <ligand>
        <name>Zn(2+)</name>
        <dbReference type="ChEBI" id="CHEBI:29105"/>
    </ligand>
</feature>
<dbReference type="PROSITE" id="PS51902">
    <property type="entry name" value="CLPX_ZB"/>
    <property type="match status" value="1"/>
</dbReference>
<evidence type="ECO:0000259" key="2">
    <source>
        <dbReference type="PROSITE" id="PS51902"/>
    </source>
</evidence>
<name>A0ABW0N031_9ACTN</name>
<feature type="binding site" evidence="1">
    <location>
        <position position="10"/>
    </location>
    <ligand>
        <name>Zn(2+)</name>
        <dbReference type="ChEBI" id="CHEBI:29105"/>
    </ligand>
</feature>
<feature type="domain" description="ClpX-type ZB" evidence="2">
    <location>
        <begin position="1"/>
        <end position="51"/>
    </location>
</feature>
<keyword evidence="1" id="KW-0862">Zinc</keyword>
<dbReference type="RefSeq" id="WP_345176747.1">
    <property type="nucleotide sequence ID" value="NZ_BAABFQ010000006.1"/>
</dbReference>
<comment type="similarity">
    <text evidence="1">Belongs to the ClpX chaperone family.</text>
</comment>
<evidence type="ECO:0000313" key="3">
    <source>
        <dbReference type="EMBL" id="MFC5492272.1"/>
    </source>
</evidence>
<dbReference type="SMART" id="SM00994">
    <property type="entry name" value="zf-C4_ClpX"/>
    <property type="match status" value="1"/>
</dbReference>
<proteinExistence type="inferred from homology"/>
<dbReference type="Proteomes" id="UP001595956">
    <property type="component" value="Unassembled WGS sequence"/>
</dbReference>
<keyword evidence="1" id="KW-0143">Chaperone</keyword>
<gene>
    <name evidence="3" type="ORF">ACFPKY_04130</name>
</gene>
<dbReference type="InterPro" id="IPR010603">
    <property type="entry name" value="Znf_CppX_C4"/>
</dbReference>
<evidence type="ECO:0000256" key="1">
    <source>
        <dbReference type="PROSITE-ProRule" id="PRU01250"/>
    </source>
</evidence>
<dbReference type="InterPro" id="IPR059188">
    <property type="entry name" value="Znf_CLPX-like"/>
</dbReference>
<keyword evidence="4" id="KW-1185">Reference proteome</keyword>
<protein>
    <recommendedName>
        <fullName evidence="2">ClpX-type ZB domain-containing protein</fullName>
    </recommendedName>
</protein>
<reference evidence="4" key="1">
    <citation type="journal article" date="2019" name="Int. J. Syst. Evol. Microbiol.">
        <title>The Global Catalogue of Microorganisms (GCM) 10K type strain sequencing project: providing services to taxonomists for standard genome sequencing and annotation.</title>
        <authorList>
            <consortium name="The Broad Institute Genomics Platform"/>
            <consortium name="The Broad Institute Genome Sequencing Center for Infectious Disease"/>
            <person name="Wu L."/>
            <person name="Ma J."/>
        </authorList>
    </citation>
    <scope>NUCLEOTIDE SEQUENCE [LARGE SCALE GENOMIC DNA]</scope>
    <source>
        <strain evidence="4">KACC 13778</strain>
    </source>
</reference>
<accession>A0ABW0N031</accession>
<comment type="caution">
    <text evidence="3">The sequence shown here is derived from an EMBL/GenBank/DDBJ whole genome shotgun (WGS) entry which is preliminary data.</text>
</comment>
<evidence type="ECO:0000313" key="4">
    <source>
        <dbReference type="Proteomes" id="UP001595956"/>
    </source>
</evidence>
<sequence length="127" mass="13717">MDFDPANKSCSFCGIQGTSETRFAGGLGAMMCADCVLHYAEIFASEARSKAITRPPWNDMSDAEVLATLPLIEKASTQVNDFLGEWVAMARGRKLSWAEIGNALGVTRQAAWQRFAHMAPDTKGATA</sequence>
<keyword evidence="1" id="KW-0479">Metal-binding</keyword>
<feature type="binding site" evidence="1">
    <location>
        <position position="32"/>
    </location>
    <ligand>
        <name>Zn(2+)</name>
        <dbReference type="ChEBI" id="CHEBI:29105"/>
    </ligand>
</feature>